<feature type="transmembrane region" description="Helical" evidence="1">
    <location>
        <begin position="60"/>
        <end position="85"/>
    </location>
</feature>
<proteinExistence type="predicted"/>
<protein>
    <submittedName>
        <fullName evidence="2">MxaP protein</fullName>
    </submittedName>
</protein>
<feature type="transmembrane region" description="Helical" evidence="1">
    <location>
        <begin position="185"/>
        <end position="206"/>
    </location>
</feature>
<dbReference type="OrthoDB" id="5573331at2"/>
<evidence type="ECO:0000313" key="2">
    <source>
        <dbReference type="EMBL" id="AMK78930.1"/>
    </source>
</evidence>
<accession>A0A140E6A6</accession>
<dbReference type="RefSeq" id="WP_036278269.1">
    <property type="nucleotide sequence ID" value="NZ_CP014476.1"/>
</dbReference>
<keyword evidence="1" id="KW-1133">Transmembrane helix</keyword>
<evidence type="ECO:0000256" key="1">
    <source>
        <dbReference type="SAM" id="Phobius"/>
    </source>
</evidence>
<reference evidence="2 3" key="1">
    <citation type="journal article" date="2015" name="Environ. Microbiol.">
        <title>Methane oxidation coupled to nitrate reduction under hypoxia by the Gammaproteobacterium Methylomonas denitrificans, sp. nov. type strain FJG1.</title>
        <authorList>
            <person name="Kits K.D."/>
            <person name="Klotz M.G."/>
            <person name="Stein L.Y."/>
        </authorList>
    </citation>
    <scope>NUCLEOTIDE SEQUENCE [LARGE SCALE GENOMIC DNA]</scope>
    <source>
        <strain evidence="2 3">FJG1</strain>
    </source>
</reference>
<keyword evidence="1" id="KW-0472">Membrane</keyword>
<keyword evidence="1" id="KW-0812">Transmembrane</keyword>
<dbReference type="Proteomes" id="UP000030512">
    <property type="component" value="Chromosome"/>
</dbReference>
<dbReference type="STRING" id="1538553.JT25_020990"/>
<dbReference type="AlphaFoldDB" id="A0A140E6A6"/>
<feature type="transmembrane region" description="Helical" evidence="1">
    <location>
        <begin position="146"/>
        <end position="164"/>
    </location>
</feature>
<dbReference type="EMBL" id="CP014476">
    <property type="protein sequence ID" value="AMK78930.1"/>
    <property type="molecule type" value="Genomic_DNA"/>
</dbReference>
<dbReference type="KEGG" id="mdn:JT25_020990"/>
<name>A0A140E6A6_9GAMM</name>
<feature type="transmembrane region" description="Helical" evidence="1">
    <location>
        <begin position="106"/>
        <end position="126"/>
    </location>
</feature>
<gene>
    <name evidence="2" type="ORF">JT25_020990</name>
</gene>
<keyword evidence="3" id="KW-1185">Reference proteome</keyword>
<organism evidence="2 3">
    <name type="scientific">Methylomonas denitrificans</name>
    <dbReference type="NCBI Taxonomy" id="1538553"/>
    <lineage>
        <taxon>Bacteria</taxon>
        <taxon>Pseudomonadati</taxon>
        <taxon>Pseudomonadota</taxon>
        <taxon>Gammaproteobacteria</taxon>
        <taxon>Methylococcales</taxon>
        <taxon>Methylococcaceae</taxon>
        <taxon>Methylomonas</taxon>
    </lineage>
</organism>
<evidence type="ECO:0000313" key="3">
    <source>
        <dbReference type="Proteomes" id="UP000030512"/>
    </source>
</evidence>
<sequence>MNIKATLHAMLPHAGLGHLLETYLTWSGVGFICSFIASSLDKHADVPYAAYYTSALNDAVGFKFWILLAVVGTLLFCLSLPVLYLSLHFPALSDFSRRLRRFTYTFFLVAFDEGGLMIGILTANFIDTSERISLLANKSFLFSDVGFFTILALCLLNSLLWLFGEAIHSRNPQTYSGVVALLMKVPLRFSIPGYLIVTAVLANLVVSQ</sequence>